<dbReference type="KEGG" id="mrb:Mrub_2846"/>
<keyword evidence="8" id="KW-1185">Reference proteome</keyword>
<dbReference type="GO" id="GO:0009117">
    <property type="term" value="P:nucleotide metabolic process"/>
    <property type="evidence" value="ECO:0007669"/>
    <property type="project" value="UniProtKB-UniRule"/>
</dbReference>
<dbReference type="Gene3D" id="3.30.70.1250">
    <property type="entry name" value="Phosphopentomutase"/>
    <property type="match status" value="1"/>
</dbReference>
<dbReference type="GO" id="GO:0008973">
    <property type="term" value="F:phosphopentomutase activity"/>
    <property type="evidence" value="ECO:0007669"/>
    <property type="project" value="UniProtKB-UniRule"/>
</dbReference>
<dbReference type="HAMAP" id="MF_00740">
    <property type="entry name" value="Phosphopentomut"/>
    <property type="match status" value="1"/>
</dbReference>
<evidence type="ECO:0000256" key="3">
    <source>
        <dbReference type="ARBA" id="ARBA00023211"/>
    </source>
</evidence>
<dbReference type="GO" id="GO:0006015">
    <property type="term" value="P:5-phosphoribose 1-diphosphate biosynthetic process"/>
    <property type="evidence" value="ECO:0007669"/>
    <property type="project" value="UniProtKB-UniPathway"/>
</dbReference>
<dbReference type="PIRSF" id="PIRSF001491">
    <property type="entry name" value="Ppentomutase"/>
    <property type="match status" value="1"/>
</dbReference>
<dbReference type="PANTHER" id="PTHR21110">
    <property type="entry name" value="PHOSPHOPENTOMUTASE"/>
    <property type="match status" value="1"/>
</dbReference>
<dbReference type="GO" id="GO:0043094">
    <property type="term" value="P:metabolic compound salvage"/>
    <property type="evidence" value="ECO:0007669"/>
    <property type="project" value="UniProtKB-UniRule"/>
</dbReference>
<dbReference type="Gene3D" id="3.40.720.10">
    <property type="entry name" value="Alkaline Phosphatase, subunit A"/>
    <property type="match status" value="1"/>
</dbReference>
<comment type="similarity">
    <text evidence="1 4">Belongs to the phosphopentomutase family.</text>
</comment>
<evidence type="ECO:0000313" key="7">
    <source>
        <dbReference type="EMBL" id="ADD29593.1"/>
    </source>
</evidence>
<dbReference type="EC" id="5.4.2.7" evidence="4 5"/>
<dbReference type="GO" id="GO:0000287">
    <property type="term" value="F:magnesium ion binding"/>
    <property type="evidence" value="ECO:0007669"/>
    <property type="project" value="UniProtKB-UniRule"/>
</dbReference>
<dbReference type="PANTHER" id="PTHR21110:SF0">
    <property type="entry name" value="PHOSPHOPENTOMUTASE"/>
    <property type="match status" value="1"/>
</dbReference>
<evidence type="ECO:0000256" key="2">
    <source>
        <dbReference type="ARBA" id="ARBA00022723"/>
    </source>
</evidence>
<dbReference type="GO" id="GO:0030145">
    <property type="term" value="F:manganese ion binding"/>
    <property type="evidence" value="ECO:0007669"/>
    <property type="project" value="UniProtKB-UniRule"/>
</dbReference>
<organism evidence="7 8">
    <name type="scientific">Meiothermus ruber (strain ATCC 35948 / DSM 1279 / VKM B-1258 / 21)</name>
    <name type="common">Thermus ruber</name>
    <dbReference type="NCBI Taxonomy" id="504728"/>
    <lineage>
        <taxon>Bacteria</taxon>
        <taxon>Thermotogati</taxon>
        <taxon>Deinococcota</taxon>
        <taxon>Deinococci</taxon>
        <taxon>Thermales</taxon>
        <taxon>Thermaceae</taxon>
        <taxon>Meiothermus</taxon>
    </lineage>
</organism>
<feature type="binding site" evidence="4">
    <location>
        <position position="326"/>
    </location>
    <ligand>
        <name>Mn(2+)</name>
        <dbReference type="ChEBI" id="CHEBI:29035"/>
        <label>1</label>
    </ligand>
</feature>
<keyword evidence="4" id="KW-0963">Cytoplasm</keyword>
<dbReference type="NCBIfam" id="NF003766">
    <property type="entry name" value="PRK05362.1"/>
    <property type="match status" value="1"/>
</dbReference>
<keyword evidence="3 4" id="KW-0464">Manganese</keyword>
<name>A0A806CQW7_MEIRD</name>
<accession>A0A806CQW7</accession>
<sequence>MLVDMKITTIVLDSVGLGYLPDAAQFGDEGADTLDHTVLKTGIELPHLAALGLGRVPGVHTLPRVASPQGAFGRMREVNPGKDTSTGHWEFVGIHLEHPFQVFPQGFPQDFLAEYCRRIGVEGYLLNQPYSGTEAIRDYGDEHLRTGFPIVYTSADSVFQVAAHIGKVPLETLYDWCRVARAMLVGPLACARVIARPFEGEPGQYYRREDLRKDFALEPPHNVLDEIKAAGLEVVGVGKIPDIYAHRGFTREVKSGSNLEGLERTLELMRQGFSGLIFTNLVDFDARYGHRRNPEGYAQALVEFDARLPELLAALGPDDYLFIVSDHGNDPTYRGTDHTREYGMLLAAGPGMAGRDLGTRTTFADLAASWAQAFGLSWAGPGTAVF</sequence>
<feature type="binding site" evidence="4">
    <location>
        <position position="13"/>
    </location>
    <ligand>
        <name>Mn(2+)</name>
        <dbReference type="ChEBI" id="CHEBI:29035"/>
        <label>1</label>
    </ligand>
</feature>
<dbReference type="UniPathway" id="UPA00087">
    <property type="reaction ID" value="UER00173"/>
</dbReference>
<dbReference type="AlphaFoldDB" id="A0A806CQW7"/>
<dbReference type="SUPFAM" id="SSF143856">
    <property type="entry name" value="DeoB insert domain-like"/>
    <property type="match status" value="1"/>
</dbReference>
<comment type="catalytic activity">
    <reaction evidence="4">
        <text>alpha-D-ribose 1-phosphate = D-ribose 5-phosphate</text>
        <dbReference type="Rhea" id="RHEA:18793"/>
        <dbReference type="ChEBI" id="CHEBI:57720"/>
        <dbReference type="ChEBI" id="CHEBI:78346"/>
        <dbReference type="EC" id="5.4.2.7"/>
    </reaction>
</comment>
<proteinExistence type="inferred from homology"/>
<comment type="function">
    <text evidence="4">Isomerase that catalyzes the conversion of deoxy-ribose 1-phosphate (dRib-1-P) and ribose 1-phosphate (Rib-1-P) to deoxy-ribose 5-phosphate (dRib-5-P) and ribose 5-phosphate (Rib-5-P), respectively.</text>
</comment>
<comment type="catalytic activity">
    <reaction evidence="4">
        <text>2-deoxy-alpha-D-ribose 1-phosphate = 2-deoxy-D-ribose 5-phosphate</text>
        <dbReference type="Rhea" id="RHEA:27658"/>
        <dbReference type="ChEBI" id="CHEBI:57259"/>
        <dbReference type="ChEBI" id="CHEBI:62877"/>
        <dbReference type="EC" id="5.4.2.7"/>
    </reaction>
</comment>
<feature type="binding site" evidence="4">
    <location>
        <position position="327"/>
    </location>
    <ligand>
        <name>Mn(2+)</name>
        <dbReference type="ChEBI" id="CHEBI:29035"/>
        <label>1</label>
    </ligand>
</feature>
<feature type="binding site" evidence="4">
    <location>
        <position position="338"/>
    </location>
    <ligand>
        <name>Mn(2+)</name>
        <dbReference type="ChEBI" id="CHEBI:29035"/>
        <label>2</label>
    </ligand>
</feature>
<dbReference type="NCBIfam" id="TIGR01696">
    <property type="entry name" value="deoB"/>
    <property type="match status" value="1"/>
</dbReference>
<dbReference type="InterPro" id="IPR024052">
    <property type="entry name" value="Phosphopentomutase_DeoB_cap_sf"/>
</dbReference>
<dbReference type="Proteomes" id="UP000006655">
    <property type="component" value="Chromosome"/>
</dbReference>
<reference evidence="7 8" key="1">
    <citation type="journal article" date="2010" name="Stand. Genomic Sci.">
        <title>Complete genome sequence of Meiothermus ruber type strain (21).</title>
        <authorList>
            <person name="Tindall B.J."/>
            <person name="Sikorski J."/>
            <person name="Lucas S."/>
            <person name="Goltsman E."/>
            <person name="Copeland A."/>
            <person name="Glavina Del Rio T."/>
            <person name="Nolan M."/>
            <person name="Tice H."/>
            <person name="Cheng J.F."/>
            <person name="Han C."/>
            <person name="Pitluck S."/>
            <person name="Liolios K."/>
            <person name="Ivanova N."/>
            <person name="Mavromatis K."/>
            <person name="Ovchinnikova G."/>
            <person name="Pati A."/>
            <person name="Fahnrich R."/>
            <person name="Goodwin L."/>
            <person name="Chen A."/>
            <person name="Palaniappan K."/>
            <person name="Land M."/>
            <person name="Hauser L."/>
            <person name="Chang Y.J."/>
            <person name="Jeffries C.D."/>
            <person name="Rohde M."/>
            <person name="Goker M."/>
            <person name="Woyke T."/>
            <person name="Bristow J."/>
            <person name="Eisen J.A."/>
            <person name="Markowitz V."/>
            <person name="Hugenholtz P."/>
            <person name="Kyrpides N.C."/>
            <person name="Klenk H.P."/>
            <person name="Lapidus A."/>
        </authorList>
    </citation>
    <scope>NUCLEOTIDE SEQUENCE [LARGE SCALE GENOMIC DNA]</scope>
    <source>
        <strain evidence="8">ATCC 35948 / DSM 1279 / VKM B-1258 / 21</strain>
    </source>
</reference>
<dbReference type="GO" id="GO:0006018">
    <property type="term" value="P:2-deoxyribose 1-phosphate catabolic process"/>
    <property type="evidence" value="ECO:0007669"/>
    <property type="project" value="UniProtKB-UniRule"/>
</dbReference>
<feature type="binding site" evidence="4">
    <location>
        <position position="285"/>
    </location>
    <ligand>
        <name>Mn(2+)</name>
        <dbReference type="ChEBI" id="CHEBI:29035"/>
        <label>2</label>
    </ligand>
</feature>
<dbReference type="EMBL" id="CP001743">
    <property type="protein sequence ID" value="ADD29593.1"/>
    <property type="molecule type" value="Genomic_DNA"/>
</dbReference>
<dbReference type="GO" id="GO:0005829">
    <property type="term" value="C:cytosol"/>
    <property type="evidence" value="ECO:0007669"/>
    <property type="project" value="TreeGrafter"/>
</dbReference>
<gene>
    <name evidence="4" type="primary">deoB</name>
    <name evidence="7" type="ordered locus">Mrub_2846</name>
</gene>
<dbReference type="InterPro" id="IPR017850">
    <property type="entry name" value="Alkaline_phosphatase_core_sf"/>
</dbReference>
<dbReference type="CDD" id="cd16009">
    <property type="entry name" value="PPM"/>
    <property type="match status" value="1"/>
</dbReference>
<comment type="pathway">
    <text evidence="4">Carbohydrate degradation; 2-deoxy-D-ribose 1-phosphate degradation; D-glyceraldehyde 3-phosphate and acetaldehyde from 2-deoxy-alpha-D-ribose 1-phosphate: step 1/2.</text>
</comment>
<comment type="cofactor">
    <cofactor evidence="4">
        <name>Mn(2+)</name>
        <dbReference type="ChEBI" id="CHEBI:29035"/>
    </cofactor>
    <text evidence="4">Binds 2 manganese ions.</text>
</comment>
<evidence type="ECO:0000259" key="6">
    <source>
        <dbReference type="Pfam" id="PF01676"/>
    </source>
</evidence>
<dbReference type="InterPro" id="IPR010045">
    <property type="entry name" value="DeoB"/>
</dbReference>
<feature type="domain" description="Metalloenzyme" evidence="6">
    <location>
        <begin position="5"/>
        <end position="377"/>
    </location>
</feature>
<evidence type="ECO:0000256" key="4">
    <source>
        <dbReference type="HAMAP-Rule" id="MF_00740"/>
    </source>
</evidence>
<dbReference type="InterPro" id="IPR006124">
    <property type="entry name" value="Metalloenzyme"/>
</dbReference>
<evidence type="ECO:0000256" key="5">
    <source>
        <dbReference type="NCBIfam" id="TIGR01696"/>
    </source>
</evidence>
<dbReference type="Pfam" id="PF01676">
    <property type="entry name" value="Metalloenzyme"/>
    <property type="match status" value="1"/>
</dbReference>
<feature type="binding site" evidence="4">
    <location>
        <position position="290"/>
    </location>
    <ligand>
        <name>Mn(2+)</name>
        <dbReference type="ChEBI" id="CHEBI:29035"/>
        <label>2</label>
    </ligand>
</feature>
<protein>
    <recommendedName>
        <fullName evidence="4 5">Phosphopentomutase</fullName>
        <ecNumber evidence="4 5">5.4.2.7</ecNumber>
    </recommendedName>
    <alternativeName>
        <fullName evidence="4">Phosphodeoxyribomutase</fullName>
    </alternativeName>
</protein>
<keyword evidence="4 7" id="KW-0413">Isomerase</keyword>
<comment type="subcellular location">
    <subcellularLocation>
        <location evidence="4">Cytoplasm</location>
    </subcellularLocation>
</comment>
<evidence type="ECO:0000313" key="8">
    <source>
        <dbReference type="Proteomes" id="UP000006655"/>
    </source>
</evidence>
<keyword evidence="2 4" id="KW-0479">Metal-binding</keyword>
<dbReference type="SUPFAM" id="SSF53649">
    <property type="entry name" value="Alkaline phosphatase-like"/>
    <property type="match status" value="1"/>
</dbReference>
<evidence type="ECO:0000256" key="1">
    <source>
        <dbReference type="ARBA" id="ARBA00010373"/>
    </source>
</evidence>